<gene>
    <name evidence="1" type="ORF">AFUS01_LOCUS29369</name>
</gene>
<dbReference type="PANTHER" id="PTHR47331">
    <property type="entry name" value="PHD-TYPE DOMAIN-CONTAINING PROTEIN"/>
    <property type="match status" value="1"/>
</dbReference>
<dbReference type="AlphaFoldDB" id="A0A8J2PD35"/>
<sequence length="345" mass="39134">MAQQMIRNYYNEKSREMANDPANNHEAVGDRVDSCSNKRLCGEQDCEKFHHRLLHKNIVKDSEIKTKDVLLMNTSWSNRKLSPATDVYLKVLPVTIIGPDGNITVNAIMYDGSTLSLIDMELARKLGIRVLNTIPSETRATGCATMGESEKKPAEQVLGLYWNPTDDTFSFRISFEKVDPDVTSGRRTPTKRNVLKLMMSLYDPLGFLAHLIIKAKIFFQKVWRSDASEEAFASVAYLRIIVGSKISTAFILAKTKVAPLKPLSIPRLELQAAVMGTRLARTIKKELNVRAHSTHFWSDSRIVLCWIRSDARKFKQFVSNRVGEILEESEVEQWKWVPTAENDAT</sequence>
<protein>
    <submittedName>
        <fullName evidence="1">Uncharacterized protein</fullName>
    </submittedName>
</protein>
<reference evidence="1" key="1">
    <citation type="submission" date="2021-06" db="EMBL/GenBank/DDBJ databases">
        <authorList>
            <person name="Hodson N. C."/>
            <person name="Mongue J. A."/>
            <person name="Jaron S. K."/>
        </authorList>
    </citation>
    <scope>NUCLEOTIDE SEQUENCE</scope>
</reference>
<feature type="non-terminal residue" evidence="1">
    <location>
        <position position="1"/>
    </location>
</feature>
<evidence type="ECO:0000313" key="1">
    <source>
        <dbReference type="EMBL" id="CAG7818892.1"/>
    </source>
</evidence>
<dbReference type="Pfam" id="PF05380">
    <property type="entry name" value="Peptidase_A17"/>
    <property type="match status" value="2"/>
</dbReference>
<dbReference type="OrthoDB" id="10055784at2759"/>
<dbReference type="InterPro" id="IPR008042">
    <property type="entry name" value="Retrotrans_Pao"/>
</dbReference>
<accession>A0A8J2PD35</accession>
<dbReference type="Proteomes" id="UP000708208">
    <property type="component" value="Unassembled WGS sequence"/>
</dbReference>
<comment type="caution">
    <text evidence="1">The sequence shown here is derived from an EMBL/GenBank/DDBJ whole genome shotgun (WGS) entry which is preliminary data.</text>
</comment>
<keyword evidence="2" id="KW-1185">Reference proteome</keyword>
<name>A0A8J2PD35_9HEXA</name>
<proteinExistence type="predicted"/>
<organism evidence="1 2">
    <name type="scientific">Allacma fusca</name>
    <dbReference type="NCBI Taxonomy" id="39272"/>
    <lineage>
        <taxon>Eukaryota</taxon>
        <taxon>Metazoa</taxon>
        <taxon>Ecdysozoa</taxon>
        <taxon>Arthropoda</taxon>
        <taxon>Hexapoda</taxon>
        <taxon>Collembola</taxon>
        <taxon>Symphypleona</taxon>
        <taxon>Sminthuridae</taxon>
        <taxon>Allacma</taxon>
    </lineage>
</organism>
<dbReference type="EMBL" id="CAJVCH010433421">
    <property type="protein sequence ID" value="CAG7818892.1"/>
    <property type="molecule type" value="Genomic_DNA"/>
</dbReference>
<dbReference type="PANTHER" id="PTHR47331:SF6">
    <property type="entry name" value="DOUBLECORTIN DOMAIN-CONTAINING PROTEIN"/>
    <property type="match status" value="1"/>
</dbReference>
<evidence type="ECO:0000313" key="2">
    <source>
        <dbReference type="Proteomes" id="UP000708208"/>
    </source>
</evidence>